<evidence type="ECO:0000313" key="4">
    <source>
        <dbReference type="EMBL" id="ABC81805.1"/>
    </source>
</evidence>
<evidence type="ECO:0000256" key="2">
    <source>
        <dbReference type="SAM" id="SignalP"/>
    </source>
</evidence>
<organism evidence="4 5">
    <name type="scientific">Anaeromyxobacter dehalogenans (strain 2CP-C)</name>
    <dbReference type="NCBI Taxonomy" id="290397"/>
    <lineage>
        <taxon>Bacteria</taxon>
        <taxon>Pseudomonadati</taxon>
        <taxon>Myxococcota</taxon>
        <taxon>Myxococcia</taxon>
        <taxon>Myxococcales</taxon>
        <taxon>Cystobacterineae</taxon>
        <taxon>Anaeromyxobacteraceae</taxon>
        <taxon>Anaeromyxobacter</taxon>
    </lineage>
</organism>
<dbReference type="KEGG" id="ade:Adeh_2035"/>
<feature type="signal peptide" evidence="2">
    <location>
        <begin position="1"/>
        <end position="20"/>
    </location>
</feature>
<keyword evidence="2" id="KW-0732">Signal</keyword>
<evidence type="ECO:0000256" key="1">
    <source>
        <dbReference type="SAM" id="MobiDB-lite"/>
    </source>
</evidence>
<dbReference type="GO" id="GO:0030435">
    <property type="term" value="P:sporulation resulting in formation of a cellular spore"/>
    <property type="evidence" value="ECO:0007669"/>
    <property type="project" value="InterPro"/>
</dbReference>
<dbReference type="Proteomes" id="UP000001935">
    <property type="component" value="Chromosome"/>
</dbReference>
<evidence type="ECO:0000313" key="5">
    <source>
        <dbReference type="Proteomes" id="UP000001935"/>
    </source>
</evidence>
<gene>
    <name evidence="4" type="ordered locus">Adeh_2035</name>
</gene>
<dbReference type="InterPro" id="IPR013693">
    <property type="entry name" value="SpoIID/LytB_N"/>
</dbReference>
<feature type="domain" description="Sporulation stage II protein D amidase enhancer LytB N-terminal" evidence="3">
    <location>
        <begin position="121"/>
        <end position="207"/>
    </location>
</feature>
<proteinExistence type="predicted"/>
<name>Q2IJH7_ANADE</name>
<dbReference type="AlphaFoldDB" id="Q2IJH7"/>
<dbReference type="EMBL" id="CP000251">
    <property type="protein sequence ID" value="ABC81805.1"/>
    <property type="molecule type" value="Genomic_DNA"/>
</dbReference>
<sequence length="418" mass="41373">MSAPGILAALLLLTAAPTAASSARSVAAPAAPSVAATAAPPVDVELLARLAPRRLELEAGGRRRSVVARGDALVVDGVAAGAALALPARTWRVVAGHRDGLATRARTYRAALRIRAERGVLRVRATMALEDYVAGVVASEALPGTPREALRALAVVVRSYALAAPPRHADGARCDLAHCQLLRGGGADRAHEAAARAAARATAGEALRLPGGAVAAAPFHAACGGHTADPREAFGGAGIGAAAVADPGCAPERWRAALDPAALAAAVRAALAASDPGGAAAVPARLRAADLAVRAGAGGWVAQVAGADGGWALGGDAFARAADASAGRGVVRSSRFRLASASGAGRPVLEGAGRGHGVGLCQAGAARRARAGQGYREILRAYFPGAAVATARAPDGPSIERSADAGARRALPPGGARR</sequence>
<accession>Q2IJH7</accession>
<dbReference type="OrthoDB" id="9794671at2"/>
<feature type="region of interest" description="Disordered" evidence="1">
    <location>
        <begin position="391"/>
        <end position="418"/>
    </location>
</feature>
<dbReference type="STRING" id="290397.Adeh_2035"/>
<dbReference type="InterPro" id="IPR013486">
    <property type="entry name" value="SpoIID/LytB"/>
</dbReference>
<dbReference type="eggNOG" id="COG2385">
    <property type="taxonomic scope" value="Bacteria"/>
</dbReference>
<dbReference type="NCBIfam" id="TIGR02669">
    <property type="entry name" value="SpoIID_LytB"/>
    <property type="match status" value="1"/>
</dbReference>
<evidence type="ECO:0000259" key="3">
    <source>
        <dbReference type="Pfam" id="PF08486"/>
    </source>
</evidence>
<dbReference type="RefSeq" id="WP_011421087.1">
    <property type="nucleotide sequence ID" value="NC_007760.1"/>
</dbReference>
<reference evidence="4" key="1">
    <citation type="submission" date="2006-01" db="EMBL/GenBank/DDBJ databases">
        <title>Complete sequence of Anaeromyxobacter dehalogenans 2CP-C.</title>
        <authorList>
            <consortium name="US DOE Joint Genome Institute"/>
            <person name="Copeland A."/>
            <person name="Lucas S."/>
            <person name="Lapidus A."/>
            <person name="Barry K."/>
            <person name="Detter J.C."/>
            <person name="Glavina T."/>
            <person name="Hammon N."/>
            <person name="Israni S."/>
            <person name="Pitluck S."/>
            <person name="Brettin T."/>
            <person name="Bruce D."/>
            <person name="Han C."/>
            <person name="Tapia R."/>
            <person name="Gilna P."/>
            <person name="Kiss H."/>
            <person name="Schmutz J."/>
            <person name="Larimer F."/>
            <person name="Land M."/>
            <person name="Kyrpides N."/>
            <person name="Anderson I."/>
            <person name="Sanford R.A."/>
            <person name="Ritalahti K.M."/>
            <person name="Thomas H.S."/>
            <person name="Kirby J.R."/>
            <person name="Zhulin I.B."/>
            <person name="Loeffler F.E."/>
            <person name="Richardson P."/>
        </authorList>
    </citation>
    <scope>NUCLEOTIDE SEQUENCE</scope>
    <source>
        <strain evidence="4">2CP-C</strain>
    </source>
</reference>
<feature type="chain" id="PRO_5004209941" evidence="2">
    <location>
        <begin position="21"/>
        <end position="418"/>
    </location>
</feature>
<feature type="compositionally biased region" description="Low complexity" evidence="1">
    <location>
        <begin position="408"/>
        <end position="418"/>
    </location>
</feature>
<dbReference type="Pfam" id="PF08486">
    <property type="entry name" value="SpoIID"/>
    <property type="match status" value="1"/>
</dbReference>
<dbReference type="HOGENOM" id="CLU_021203_3_1_7"/>
<protein>
    <submittedName>
        <fullName evidence="4">Sporulation protein</fullName>
    </submittedName>
</protein>